<name>A0A7D7YHG1_9MOLU</name>
<accession>A0A7D7YHG1</accession>
<evidence type="ECO:0000313" key="1">
    <source>
        <dbReference type="EMBL" id="QMT98778.1"/>
    </source>
</evidence>
<protein>
    <recommendedName>
        <fullName evidence="3">GNAT family N-acetyltransferase</fullName>
    </recommendedName>
</protein>
<dbReference type="RefSeq" id="WP_182079051.1">
    <property type="nucleotide sequence ID" value="NZ_CP059674.1"/>
</dbReference>
<sequence length="286" mass="34781">MLELTKDPVIIEQFKYFYLRAFKEENEFSWDYLINAYYGKEIKIFVEKDIKKNFKYGCFVLDKKLMINNEPKTAALVFGVVSDERFRGKGVLNTGFEPFLIELSQQYDLVLIQSFNWKIYRNFKLEPLDNLHKFAILNHFKNHHYSNKIDLFNFHVYQDKINDLYQIRKQYLIKNKIDNYCDYSLDEYKKYLLFNFLIGDVIYWSDNSYCQINKDFEAYQLYYLDKTEVNDFILRIPTILTLSLNDYQIDDFKSNQALIKTNQTNFTRCYYQSKLKIKQIFFNEFN</sequence>
<dbReference type="Proteomes" id="UP000514704">
    <property type="component" value="Chromosome"/>
</dbReference>
<evidence type="ECO:0008006" key="3">
    <source>
        <dbReference type="Google" id="ProtNLM"/>
    </source>
</evidence>
<keyword evidence="2" id="KW-1185">Reference proteome</keyword>
<dbReference type="EMBL" id="CP059674">
    <property type="protein sequence ID" value="QMT98778.1"/>
    <property type="molecule type" value="Genomic_DNA"/>
</dbReference>
<dbReference type="KEGG" id="mtuy:H3143_01425"/>
<reference evidence="1 2" key="1">
    <citation type="journal article" date="2017" name="Int. J. Syst. Evol. Microbiol.">
        <title>Mycoplasma tullyi sp. nov., isolated from penguins of the genus Spheniscus.</title>
        <authorList>
            <person name="Yavari C.A."/>
            <person name="Ramirez A.S."/>
            <person name="Nicholas R.A.J."/>
            <person name="Radford A.D."/>
            <person name="Darby A.C."/>
            <person name="Bradbury J.M."/>
        </authorList>
    </citation>
    <scope>NUCLEOTIDE SEQUENCE [LARGE SCALE GENOMIC DNA]</scope>
    <source>
        <strain evidence="1 2">56A97T</strain>
    </source>
</reference>
<organism evidence="1 2">
    <name type="scientific">Mycoplasma tullyi</name>
    <dbReference type="NCBI Taxonomy" id="1612150"/>
    <lineage>
        <taxon>Bacteria</taxon>
        <taxon>Bacillati</taxon>
        <taxon>Mycoplasmatota</taxon>
        <taxon>Mollicutes</taxon>
        <taxon>Mycoplasmataceae</taxon>
        <taxon>Mycoplasma</taxon>
    </lineage>
</organism>
<gene>
    <name evidence="1" type="ORF">H3143_01425</name>
</gene>
<evidence type="ECO:0000313" key="2">
    <source>
        <dbReference type="Proteomes" id="UP000514704"/>
    </source>
</evidence>
<proteinExistence type="predicted"/>
<dbReference type="AlphaFoldDB" id="A0A7D7YHG1"/>